<dbReference type="KEGG" id="sfk:KY5_7587"/>
<dbReference type="Gene3D" id="3.20.20.100">
    <property type="entry name" value="NADP-dependent oxidoreductase domain"/>
    <property type="match status" value="1"/>
</dbReference>
<dbReference type="InterPro" id="IPR020471">
    <property type="entry name" value="AKR"/>
</dbReference>
<feature type="domain" description="NADP-dependent oxidoreductase" evidence="2">
    <location>
        <begin position="15"/>
        <end position="322"/>
    </location>
</feature>
<organism evidence="3 4">
    <name type="scientific">Streptomyces formicae</name>
    <dbReference type="NCBI Taxonomy" id="1616117"/>
    <lineage>
        <taxon>Bacteria</taxon>
        <taxon>Bacillati</taxon>
        <taxon>Actinomycetota</taxon>
        <taxon>Actinomycetes</taxon>
        <taxon>Kitasatosporales</taxon>
        <taxon>Streptomycetaceae</taxon>
        <taxon>Streptomyces</taxon>
    </lineage>
</organism>
<dbReference type="InterPro" id="IPR036812">
    <property type="entry name" value="NAD(P)_OxRdtase_dom_sf"/>
</dbReference>
<accession>A0A291QMD9</accession>
<evidence type="ECO:0000313" key="4">
    <source>
        <dbReference type="Proteomes" id="UP000221011"/>
    </source>
</evidence>
<reference evidence="3 4" key="1">
    <citation type="submission" date="2017-08" db="EMBL/GenBank/DDBJ databases">
        <title>Complete Genome Sequence of Streptomyces formicae KY5, the formicamycin producer.</title>
        <authorList>
            <person name="Holmes N.A."/>
            <person name="Devine R."/>
            <person name="Qin Z."/>
            <person name="Seipke R.F."/>
            <person name="Wilkinson B."/>
            <person name="Hutchings M.I."/>
        </authorList>
    </citation>
    <scope>NUCLEOTIDE SEQUENCE [LARGE SCALE GENOMIC DNA]</scope>
    <source>
        <strain evidence="3 4">KY5</strain>
    </source>
</reference>
<dbReference type="GO" id="GO:0047834">
    <property type="term" value="F:D-threo-aldose 1-dehydrogenase activity"/>
    <property type="evidence" value="ECO:0007669"/>
    <property type="project" value="UniProtKB-EC"/>
</dbReference>
<dbReference type="AlphaFoldDB" id="A0A291QMD9"/>
<dbReference type="CDD" id="cd19152">
    <property type="entry name" value="AKR_AKR15A"/>
    <property type="match status" value="1"/>
</dbReference>
<dbReference type="PANTHER" id="PTHR42686">
    <property type="entry name" value="GH17980P-RELATED"/>
    <property type="match status" value="1"/>
</dbReference>
<dbReference type="EC" id="1.1.1.122" evidence="3"/>
<dbReference type="RefSeq" id="WP_098246530.1">
    <property type="nucleotide sequence ID" value="NZ_CP022685.1"/>
</dbReference>
<keyword evidence="3" id="KW-0560">Oxidoreductase</keyword>
<evidence type="ECO:0000259" key="2">
    <source>
        <dbReference type="Pfam" id="PF00248"/>
    </source>
</evidence>
<gene>
    <name evidence="3" type="ORF">KY5_7587</name>
</gene>
<dbReference type="InterPro" id="IPR023210">
    <property type="entry name" value="NADP_OxRdtase_dom"/>
</dbReference>
<dbReference type="EMBL" id="CP022685">
    <property type="protein sequence ID" value="ATL32605.1"/>
    <property type="molecule type" value="Genomic_DNA"/>
</dbReference>
<dbReference type="Pfam" id="PF00248">
    <property type="entry name" value="Aldo_ket_red"/>
    <property type="match status" value="1"/>
</dbReference>
<proteinExistence type="predicted"/>
<feature type="compositionally biased region" description="Basic and acidic residues" evidence="1">
    <location>
        <begin position="91"/>
        <end position="110"/>
    </location>
</feature>
<sequence>MKTHRIGSTSVRVTELALGGGSLGGMYTPVPAPQAAATVRRALDRGLRYIDTAPHYAAGIAERRLGDALAAEDRARYTLSTKVGRLLRPADRAHLDHPDRETDVDPRLYPDEPPTARIRDFTRDGVLRALEESLTRLGLDHVDIVYLHDTHHHERLATESAFPALAELRAQSVIGAIGVGLNDAAMLTRFVRGLDLDVILCAGRYTLLEQPALHELLPACEQRGVSVVIGGVYNSGLLVAPQPGAPYNYTPAPAPILARARRLNEVCRAHAVPLRAAALHFPLRHPSVVSVLTGCRSPQEVDDNVVLYERPIPQALWDDLESAGLVTGAV</sequence>
<feature type="region of interest" description="Disordered" evidence="1">
    <location>
        <begin position="91"/>
        <end position="113"/>
    </location>
</feature>
<name>A0A291QMD9_9ACTN</name>
<dbReference type="SUPFAM" id="SSF51430">
    <property type="entry name" value="NAD(P)-linked oxidoreductase"/>
    <property type="match status" value="1"/>
</dbReference>
<keyword evidence="4" id="KW-1185">Reference proteome</keyword>
<dbReference type="PANTHER" id="PTHR42686:SF1">
    <property type="entry name" value="GH17980P-RELATED"/>
    <property type="match status" value="1"/>
</dbReference>
<evidence type="ECO:0000256" key="1">
    <source>
        <dbReference type="SAM" id="MobiDB-lite"/>
    </source>
</evidence>
<evidence type="ECO:0000313" key="3">
    <source>
        <dbReference type="EMBL" id="ATL32605.1"/>
    </source>
</evidence>
<dbReference type="GO" id="GO:0005829">
    <property type="term" value="C:cytosol"/>
    <property type="evidence" value="ECO:0007669"/>
    <property type="project" value="TreeGrafter"/>
</dbReference>
<dbReference type="Proteomes" id="UP000221011">
    <property type="component" value="Chromosome"/>
</dbReference>
<protein>
    <submittedName>
        <fullName evidence="3">L-fuco-beta-pyranose dehydrogenase</fullName>
        <ecNumber evidence="3">1.1.1.122</ecNumber>
    </submittedName>
</protein>